<dbReference type="KEGG" id="spar:SPRG_16712"/>
<gene>
    <name evidence="1" type="ORF">SPRG_16712</name>
</gene>
<sequence length="94" mass="10458">MQQLGAPGRFDDEKLRSTLSTLVTGPALTFDGHRLRYPFTLRPTVWRHVLAVATKWQSDVLELYILTSVTLLDVHQAGLLGGASAGRMFRPSLH</sequence>
<dbReference type="RefSeq" id="XP_012211411.1">
    <property type="nucleotide sequence ID" value="XM_012356021.1"/>
</dbReference>
<evidence type="ECO:0000313" key="2">
    <source>
        <dbReference type="Proteomes" id="UP000030745"/>
    </source>
</evidence>
<proteinExistence type="predicted"/>
<accession>A0A067BHL3</accession>
<dbReference type="EMBL" id="KK583544">
    <property type="protein sequence ID" value="KDO17884.1"/>
    <property type="molecule type" value="Genomic_DNA"/>
</dbReference>
<dbReference type="Proteomes" id="UP000030745">
    <property type="component" value="Unassembled WGS sequence"/>
</dbReference>
<name>A0A067BHL3_SAPPC</name>
<dbReference type="AlphaFoldDB" id="A0A067BHL3"/>
<reference evidence="1 2" key="1">
    <citation type="journal article" date="2013" name="PLoS Genet.">
        <title>Distinctive expansion of potential virulence genes in the genome of the oomycete fish pathogen Saprolegnia parasitica.</title>
        <authorList>
            <person name="Jiang R.H."/>
            <person name="de Bruijn I."/>
            <person name="Haas B.J."/>
            <person name="Belmonte R."/>
            <person name="Lobach L."/>
            <person name="Christie J."/>
            <person name="van den Ackerveken G."/>
            <person name="Bottin A."/>
            <person name="Bulone V."/>
            <person name="Diaz-Moreno S.M."/>
            <person name="Dumas B."/>
            <person name="Fan L."/>
            <person name="Gaulin E."/>
            <person name="Govers F."/>
            <person name="Grenville-Briggs L.J."/>
            <person name="Horner N.R."/>
            <person name="Levin J.Z."/>
            <person name="Mammella M."/>
            <person name="Meijer H.J."/>
            <person name="Morris P."/>
            <person name="Nusbaum C."/>
            <person name="Oome S."/>
            <person name="Phillips A.J."/>
            <person name="van Rooyen D."/>
            <person name="Rzeszutek E."/>
            <person name="Saraiva M."/>
            <person name="Secombes C.J."/>
            <person name="Seidl M.F."/>
            <person name="Snel B."/>
            <person name="Stassen J.H."/>
            <person name="Sykes S."/>
            <person name="Tripathy S."/>
            <person name="van den Berg H."/>
            <person name="Vega-Arreguin J.C."/>
            <person name="Wawra S."/>
            <person name="Young S.K."/>
            <person name="Zeng Q."/>
            <person name="Dieguez-Uribeondo J."/>
            <person name="Russ C."/>
            <person name="Tyler B.M."/>
            <person name="van West P."/>
        </authorList>
    </citation>
    <scope>NUCLEOTIDE SEQUENCE [LARGE SCALE GENOMIC DNA]</scope>
    <source>
        <strain evidence="1 2">CBS 223.65</strain>
    </source>
</reference>
<dbReference type="OrthoDB" id="67716at2759"/>
<dbReference type="GeneID" id="24138306"/>
<dbReference type="VEuPathDB" id="FungiDB:SPRG_16712"/>
<protein>
    <submittedName>
        <fullName evidence="1">Uncharacterized protein</fullName>
    </submittedName>
</protein>
<evidence type="ECO:0000313" key="1">
    <source>
        <dbReference type="EMBL" id="KDO17884.1"/>
    </source>
</evidence>
<keyword evidence="2" id="KW-1185">Reference proteome</keyword>
<organism evidence="1 2">
    <name type="scientific">Saprolegnia parasitica (strain CBS 223.65)</name>
    <dbReference type="NCBI Taxonomy" id="695850"/>
    <lineage>
        <taxon>Eukaryota</taxon>
        <taxon>Sar</taxon>
        <taxon>Stramenopiles</taxon>
        <taxon>Oomycota</taxon>
        <taxon>Saprolegniomycetes</taxon>
        <taxon>Saprolegniales</taxon>
        <taxon>Saprolegniaceae</taxon>
        <taxon>Saprolegnia</taxon>
    </lineage>
</organism>